<keyword evidence="1" id="KW-0808">Transferase</keyword>
<protein>
    <submittedName>
        <fullName evidence="1">SAM-dependent methyltransferase</fullName>
    </submittedName>
</protein>
<dbReference type="InterPro" id="IPR029063">
    <property type="entry name" value="SAM-dependent_MTases_sf"/>
</dbReference>
<dbReference type="PIRSF" id="PIRSF017393">
    <property type="entry name" value="MTase_SAV2177"/>
    <property type="match status" value="1"/>
</dbReference>
<sequence>MAEDQPSREIDPEVPHSARIWNYWLGGKDNYEADRRVGDQISRDVFPGIINTARQDRAFLGRAVHYLVEQAGVRQFLDIGTGLPTVDNTHEVAQSIAPECKIVYVDNDPLVLAHAAALLTARPPGVATYVDADLDDPGAIIAAAARTLDLTRPVAIMLLGIMHFVADDDRAGEILRLLLDAVPPGSHIAIAHATEDLVDADQVRANIELWNEHGTPKMRSRTRAEILRLFDGLELVEPGVVSYSRWRPPHSPFGRPDLVPGLCGVGRKP</sequence>
<keyword evidence="1" id="KW-0489">Methyltransferase</keyword>
<dbReference type="Pfam" id="PF04672">
    <property type="entry name" value="Methyltransf_19"/>
    <property type="match status" value="1"/>
</dbReference>
<dbReference type="SUPFAM" id="SSF53335">
    <property type="entry name" value="S-adenosyl-L-methionine-dependent methyltransferases"/>
    <property type="match status" value="1"/>
</dbReference>
<evidence type="ECO:0000313" key="2">
    <source>
        <dbReference type="Proteomes" id="UP001501710"/>
    </source>
</evidence>
<keyword evidence="2" id="KW-1185">Reference proteome</keyword>
<proteinExistence type="predicted"/>
<gene>
    <name evidence="1" type="ORF">GCM10022254_02490</name>
</gene>
<accession>A0ABP8BRY7</accession>
<dbReference type="GO" id="GO:0008168">
    <property type="term" value="F:methyltransferase activity"/>
    <property type="evidence" value="ECO:0007669"/>
    <property type="project" value="UniProtKB-KW"/>
</dbReference>
<dbReference type="Gene3D" id="3.40.50.150">
    <property type="entry name" value="Vaccinia Virus protein VP39"/>
    <property type="match status" value="1"/>
</dbReference>
<dbReference type="RefSeq" id="WP_344888136.1">
    <property type="nucleotide sequence ID" value="NZ_BAABAS010000001.1"/>
</dbReference>
<organism evidence="1 2">
    <name type="scientific">Actinomadura meridiana</name>
    <dbReference type="NCBI Taxonomy" id="559626"/>
    <lineage>
        <taxon>Bacteria</taxon>
        <taxon>Bacillati</taxon>
        <taxon>Actinomycetota</taxon>
        <taxon>Actinomycetes</taxon>
        <taxon>Streptosporangiales</taxon>
        <taxon>Thermomonosporaceae</taxon>
        <taxon>Actinomadura</taxon>
    </lineage>
</organism>
<dbReference type="EMBL" id="BAABAS010000001">
    <property type="protein sequence ID" value="GAA4223998.1"/>
    <property type="molecule type" value="Genomic_DNA"/>
</dbReference>
<reference evidence="2" key="1">
    <citation type="journal article" date="2019" name="Int. J. Syst. Evol. Microbiol.">
        <title>The Global Catalogue of Microorganisms (GCM) 10K type strain sequencing project: providing services to taxonomists for standard genome sequencing and annotation.</title>
        <authorList>
            <consortium name="The Broad Institute Genomics Platform"/>
            <consortium name="The Broad Institute Genome Sequencing Center for Infectious Disease"/>
            <person name="Wu L."/>
            <person name="Ma J."/>
        </authorList>
    </citation>
    <scope>NUCLEOTIDE SEQUENCE [LARGE SCALE GENOMIC DNA]</scope>
    <source>
        <strain evidence="2">JCM 17440</strain>
    </source>
</reference>
<dbReference type="GO" id="GO:0032259">
    <property type="term" value="P:methylation"/>
    <property type="evidence" value="ECO:0007669"/>
    <property type="project" value="UniProtKB-KW"/>
</dbReference>
<name>A0ABP8BRY7_9ACTN</name>
<dbReference type="InterPro" id="IPR006764">
    <property type="entry name" value="SAM_dep_MeTrfase_SAV2177_type"/>
</dbReference>
<dbReference type="Proteomes" id="UP001501710">
    <property type="component" value="Unassembled WGS sequence"/>
</dbReference>
<evidence type="ECO:0000313" key="1">
    <source>
        <dbReference type="EMBL" id="GAA4223998.1"/>
    </source>
</evidence>
<comment type="caution">
    <text evidence="1">The sequence shown here is derived from an EMBL/GenBank/DDBJ whole genome shotgun (WGS) entry which is preliminary data.</text>
</comment>